<dbReference type="AlphaFoldDB" id="A0A0F9BYF5"/>
<sequence length="31" mass="3618">DIAEQVGLELDELTYNDYANFVSEWLQENAK</sequence>
<accession>A0A0F9BYF5</accession>
<name>A0A0F9BYF5_9ZZZZ</name>
<evidence type="ECO:0000313" key="1">
    <source>
        <dbReference type="EMBL" id="KKL18992.1"/>
    </source>
</evidence>
<protein>
    <submittedName>
        <fullName evidence="1">Uncharacterized protein</fullName>
    </submittedName>
</protein>
<reference evidence="1" key="1">
    <citation type="journal article" date="2015" name="Nature">
        <title>Complex archaea that bridge the gap between prokaryotes and eukaryotes.</title>
        <authorList>
            <person name="Spang A."/>
            <person name="Saw J.H."/>
            <person name="Jorgensen S.L."/>
            <person name="Zaremba-Niedzwiedzka K."/>
            <person name="Martijn J."/>
            <person name="Lind A.E."/>
            <person name="van Eijk R."/>
            <person name="Schleper C."/>
            <person name="Guy L."/>
            <person name="Ettema T.J."/>
        </authorList>
    </citation>
    <scope>NUCLEOTIDE SEQUENCE</scope>
</reference>
<proteinExistence type="predicted"/>
<dbReference type="EMBL" id="LAZR01038650">
    <property type="protein sequence ID" value="KKL18992.1"/>
    <property type="molecule type" value="Genomic_DNA"/>
</dbReference>
<feature type="non-terminal residue" evidence="1">
    <location>
        <position position="1"/>
    </location>
</feature>
<comment type="caution">
    <text evidence="1">The sequence shown here is derived from an EMBL/GenBank/DDBJ whole genome shotgun (WGS) entry which is preliminary data.</text>
</comment>
<organism evidence="1">
    <name type="scientific">marine sediment metagenome</name>
    <dbReference type="NCBI Taxonomy" id="412755"/>
    <lineage>
        <taxon>unclassified sequences</taxon>
        <taxon>metagenomes</taxon>
        <taxon>ecological metagenomes</taxon>
    </lineage>
</organism>
<gene>
    <name evidence="1" type="ORF">LCGC14_2469940</name>
</gene>